<keyword evidence="1" id="KW-0812">Transmembrane</keyword>
<reference evidence="2 3" key="1">
    <citation type="journal article" date="2014" name="Genome Announc.">
        <title>Draft Genome Sequence of Geobacillus icigianus Strain G1w1T Isolated from Hot Springs in the Valley of Geysers, Kamchatka (Russian Federation).</title>
        <authorList>
            <person name="Bryanskaya A.V."/>
            <person name="Rozanov A.S."/>
            <person name="Logacheva M.D."/>
            <person name="Kotenko A.V."/>
            <person name="Peltek S.E."/>
        </authorList>
    </citation>
    <scope>NUCLEOTIDE SEQUENCE [LARGE SCALE GENOMIC DNA]</scope>
    <source>
        <strain evidence="2 3">G1w1</strain>
    </source>
</reference>
<dbReference type="RefSeq" id="WP_033019715.1">
    <property type="nucleotide sequence ID" value="NZ_JPYA02000002.1"/>
</dbReference>
<sequence length="139" mass="15875">MSRSLVIKGIVAGLVSGIWLGLFFKMLEAYWNIKLYTLLLNIDYVPVFNRFAFSEAVEFSFHLLISIVLAVSLFYVAVKQQWTTQQMFIRLPIVCFLLGLILYPTTALSERTPPLTSGVALLCWQIGHLFYGVIVSFFR</sequence>
<dbReference type="EMBL" id="JPYA02000002">
    <property type="protein sequence ID" value="MEB3751430.1"/>
    <property type="molecule type" value="Genomic_DNA"/>
</dbReference>
<feature type="transmembrane region" description="Helical" evidence="1">
    <location>
        <begin position="118"/>
        <end position="138"/>
    </location>
</feature>
<gene>
    <name evidence="2" type="ORF">EP10_002271</name>
</gene>
<evidence type="ECO:0000256" key="1">
    <source>
        <dbReference type="SAM" id="Phobius"/>
    </source>
</evidence>
<feature type="transmembrane region" description="Helical" evidence="1">
    <location>
        <begin position="87"/>
        <end position="106"/>
    </location>
</feature>
<keyword evidence="3" id="KW-1185">Reference proteome</keyword>
<evidence type="ECO:0000313" key="2">
    <source>
        <dbReference type="EMBL" id="MEB3751430.1"/>
    </source>
</evidence>
<feature type="transmembrane region" description="Helical" evidence="1">
    <location>
        <begin position="59"/>
        <end position="78"/>
    </location>
</feature>
<keyword evidence="1" id="KW-0472">Membrane</keyword>
<keyword evidence="1" id="KW-1133">Transmembrane helix</keyword>
<evidence type="ECO:0000313" key="3">
    <source>
        <dbReference type="Proteomes" id="UP000029267"/>
    </source>
</evidence>
<protein>
    <recommendedName>
        <fullName evidence="4">DUF1440 domain-containing protein</fullName>
    </recommendedName>
</protein>
<organism evidence="2 3">
    <name type="scientific">Geobacillus icigianus</name>
    <dbReference type="NCBI Taxonomy" id="1430331"/>
    <lineage>
        <taxon>Bacteria</taxon>
        <taxon>Bacillati</taxon>
        <taxon>Bacillota</taxon>
        <taxon>Bacilli</taxon>
        <taxon>Bacillales</taxon>
        <taxon>Anoxybacillaceae</taxon>
        <taxon>Geobacillus</taxon>
    </lineage>
</organism>
<accession>A0ABU6BHE9</accession>
<dbReference type="Proteomes" id="UP000029267">
    <property type="component" value="Unassembled WGS sequence"/>
</dbReference>
<feature type="transmembrane region" description="Helical" evidence="1">
    <location>
        <begin position="6"/>
        <end position="24"/>
    </location>
</feature>
<evidence type="ECO:0008006" key="4">
    <source>
        <dbReference type="Google" id="ProtNLM"/>
    </source>
</evidence>
<name>A0ABU6BHE9_9BACL</name>
<comment type="caution">
    <text evidence="2">The sequence shown here is derived from an EMBL/GenBank/DDBJ whole genome shotgun (WGS) entry which is preliminary data.</text>
</comment>
<proteinExistence type="predicted"/>